<keyword evidence="4" id="KW-1003">Cell membrane</keyword>
<dbReference type="PANTHER" id="PTHR34979:SF1">
    <property type="entry name" value="INNER MEMBRANE PROTEIN YGAZ"/>
    <property type="match status" value="1"/>
</dbReference>
<feature type="transmembrane region" description="Helical" evidence="8">
    <location>
        <begin position="226"/>
        <end position="251"/>
    </location>
</feature>
<feature type="transmembrane region" description="Helical" evidence="8">
    <location>
        <begin position="171"/>
        <end position="191"/>
    </location>
</feature>
<protein>
    <submittedName>
        <fullName evidence="9">Branched-chain amino acid transport protein AzlC</fullName>
    </submittedName>
</protein>
<evidence type="ECO:0000313" key="10">
    <source>
        <dbReference type="Proteomes" id="UP000013961"/>
    </source>
</evidence>
<dbReference type="Pfam" id="PF03591">
    <property type="entry name" value="AzlC"/>
    <property type="match status" value="1"/>
</dbReference>
<dbReference type="GO" id="GO:1903785">
    <property type="term" value="P:L-valine transmembrane transport"/>
    <property type="evidence" value="ECO:0007669"/>
    <property type="project" value="TreeGrafter"/>
</dbReference>
<evidence type="ECO:0000256" key="1">
    <source>
        <dbReference type="ARBA" id="ARBA00004651"/>
    </source>
</evidence>
<organism evidence="9 10">
    <name type="scientific">Mycobacteroides abscessus subsp. bolletii 50594</name>
    <dbReference type="NCBI Taxonomy" id="1303024"/>
    <lineage>
        <taxon>Bacteria</taxon>
        <taxon>Bacillati</taxon>
        <taxon>Actinomycetota</taxon>
        <taxon>Actinomycetes</taxon>
        <taxon>Mycobacteriales</taxon>
        <taxon>Mycobacteriaceae</taxon>
        <taxon>Mycobacteroides</taxon>
        <taxon>Mycobacteroides abscessus</taxon>
    </lineage>
</organism>
<keyword evidence="3" id="KW-0813">Transport</keyword>
<evidence type="ECO:0000256" key="2">
    <source>
        <dbReference type="ARBA" id="ARBA00010735"/>
    </source>
</evidence>
<keyword evidence="6 8" id="KW-1133">Transmembrane helix</keyword>
<dbReference type="GO" id="GO:0005886">
    <property type="term" value="C:plasma membrane"/>
    <property type="evidence" value="ECO:0007669"/>
    <property type="project" value="UniProtKB-SubCell"/>
</dbReference>
<evidence type="ECO:0000256" key="4">
    <source>
        <dbReference type="ARBA" id="ARBA00022475"/>
    </source>
</evidence>
<dbReference type="EMBL" id="CP004374">
    <property type="protein sequence ID" value="AGM29912.1"/>
    <property type="molecule type" value="Genomic_DNA"/>
</dbReference>
<accession>A0AB33ADR5</accession>
<comment type="similarity">
    <text evidence="2">Belongs to the AzlC family.</text>
</comment>
<sequence>MSMHLYCPIEGIGSNIDNHRARYPLYDCCMSQEVLSPRSLRGDELLKAAGHAGVVWAGLFALGIGLGVVVTAHGLPWWLAPLISGVLFAGSVEFILIGMLSAGASVPAIALTTFLVNSRHLFYGLSFPLDRIGSRIGKSYSMFALCDEAYALITALDEQTLNSRRILWTQFGLHLSWVAGATAGGLAGASFLSGLKGLDFVLIAMFLVLTIDTYRSRPDMGGAALAVTAALVALVLAPGAMVLVAMCGYTVTLVARHYLTRVPHARPQASHA</sequence>
<dbReference type="AlphaFoldDB" id="A0AB33ADR5"/>
<comment type="subcellular location">
    <subcellularLocation>
        <location evidence="1">Cell membrane</location>
        <topology evidence="1">Multi-pass membrane protein</topology>
    </subcellularLocation>
</comment>
<feature type="transmembrane region" description="Helical" evidence="8">
    <location>
        <begin position="94"/>
        <end position="116"/>
    </location>
</feature>
<evidence type="ECO:0000256" key="3">
    <source>
        <dbReference type="ARBA" id="ARBA00022448"/>
    </source>
</evidence>
<proteinExistence type="inferred from homology"/>
<name>A0AB33ADR5_9MYCO</name>
<evidence type="ECO:0000256" key="7">
    <source>
        <dbReference type="ARBA" id="ARBA00023136"/>
    </source>
</evidence>
<gene>
    <name evidence="9" type="ORF">MASS_3310</name>
</gene>
<evidence type="ECO:0000256" key="6">
    <source>
        <dbReference type="ARBA" id="ARBA00022989"/>
    </source>
</evidence>
<keyword evidence="5 8" id="KW-0812">Transmembrane</keyword>
<evidence type="ECO:0000256" key="5">
    <source>
        <dbReference type="ARBA" id="ARBA00022692"/>
    </source>
</evidence>
<evidence type="ECO:0000313" key="9">
    <source>
        <dbReference type="EMBL" id="AGM29912.1"/>
    </source>
</evidence>
<dbReference type="Proteomes" id="UP000013961">
    <property type="component" value="Chromosome"/>
</dbReference>
<dbReference type="PANTHER" id="PTHR34979">
    <property type="entry name" value="INNER MEMBRANE PROTEIN YGAZ"/>
    <property type="match status" value="1"/>
</dbReference>
<dbReference type="KEGG" id="mabb:MASS_3310"/>
<keyword evidence="7 8" id="KW-0472">Membrane</keyword>
<dbReference type="InterPro" id="IPR011606">
    <property type="entry name" value="Brnchd-chn_aa_trnsp_permease"/>
</dbReference>
<evidence type="ECO:0000256" key="8">
    <source>
        <dbReference type="SAM" id="Phobius"/>
    </source>
</evidence>
<reference evidence="9 10" key="1">
    <citation type="journal article" date="2013" name="Genome Announc.">
        <title>Complete Genome Sequence of Mycobacterium massiliense Clinical Strain Asan 50594, Belonging to the Type II Genotype.</title>
        <authorList>
            <person name="Kim B.J."/>
            <person name="Kim B.R."/>
            <person name="Hong S.H."/>
            <person name="Seok S.H."/>
            <person name="Kook Y.H."/>
            <person name="Kim B.J."/>
        </authorList>
    </citation>
    <scope>NUCLEOTIDE SEQUENCE [LARGE SCALE GENOMIC DNA]</scope>
    <source>
        <strain evidence="9 10">50594</strain>
    </source>
</reference>
<feature type="transmembrane region" description="Helical" evidence="8">
    <location>
        <begin position="48"/>
        <end position="74"/>
    </location>
</feature>